<evidence type="ECO:0000313" key="7">
    <source>
        <dbReference type="Proteomes" id="UP000182486"/>
    </source>
</evidence>
<dbReference type="SUPFAM" id="SSF52540">
    <property type="entry name" value="P-loop containing nucleoside triphosphate hydrolases"/>
    <property type="match status" value="1"/>
</dbReference>
<organism evidence="6 7">
    <name type="scientific">Couchioplanes caeruleus subsp. caeruleus</name>
    <dbReference type="NCBI Taxonomy" id="56427"/>
    <lineage>
        <taxon>Bacteria</taxon>
        <taxon>Bacillati</taxon>
        <taxon>Actinomycetota</taxon>
        <taxon>Actinomycetes</taxon>
        <taxon>Micromonosporales</taxon>
        <taxon>Micromonosporaceae</taxon>
        <taxon>Couchioplanes</taxon>
    </lineage>
</organism>
<keyword evidence="4 6" id="KW-0067">ATP-binding</keyword>
<dbReference type="CDD" id="cd03268">
    <property type="entry name" value="ABC_BcrA_bacitracin_resist"/>
    <property type="match status" value="1"/>
</dbReference>
<comment type="similarity">
    <text evidence="1">Belongs to the ABC transporter superfamily.</text>
</comment>
<comment type="caution">
    <text evidence="6">The sequence shown here is derived from an EMBL/GenBank/DDBJ whole genome shotgun (WGS) entry which is preliminary data.</text>
</comment>
<dbReference type="PROSITE" id="PS00211">
    <property type="entry name" value="ABC_TRANSPORTER_1"/>
    <property type="match status" value="1"/>
</dbReference>
<accession>A0A1K0G2N1</accession>
<dbReference type="PANTHER" id="PTHR43335">
    <property type="entry name" value="ABC TRANSPORTER, ATP-BINDING PROTEIN"/>
    <property type="match status" value="1"/>
</dbReference>
<dbReference type="SMART" id="SM00382">
    <property type="entry name" value="AAA"/>
    <property type="match status" value="1"/>
</dbReference>
<dbReference type="PANTHER" id="PTHR43335:SF4">
    <property type="entry name" value="ABC TRANSPORTER, ATP-BINDING PROTEIN"/>
    <property type="match status" value="1"/>
</dbReference>
<name>A0A1K0G2N1_9ACTN</name>
<evidence type="ECO:0000256" key="4">
    <source>
        <dbReference type="ARBA" id="ARBA00022840"/>
    </source>
</evidence>
<dbReference type="Proteomes" id="UP000182486">
    <property type="component" value="Unassembled WGS sequence"/>
</dbReference>
<evidence type="ECO:0000313" key="6">
    <source>
        <dbReference type="EMBL" id="OJF11554.1"/>
    </source>
</evidence>
<feature type="domain" description="ABC transporter" evidence="5">
    <location>
        <begin position="18"/>
        <end position="243"/>
    </location>
</feature>
<protein>
    <submittedName>
        <fullName evidence="6">ABC transporter ATP-binding protein</fullName>
    </submittedName>
</protein>
<evidence type="ECO:0000256" key="3">
    <source>
        <dbReference type="ARBA" id="ARBA00022741"/>
    </source>
</evidence>
<dbReference type="InterPro" id="IPR027417">
    <property type="entry name" value="P-loop_NTPase"/>
</dbReference>
<sequence length="315" mass="33112">MYSTTGRINVAPAGQGEIVVSQLTKQYKKLRAVDNLSFTVRPGRVTGFLGPNGAGKTTTLRMMLGLVRPTAGTATFSGVRYADLQDPIRHVGAVLEASSAHKGRTGINHLRVICAAAGLPREAADQALSRVGLDSAAKRKFKGYSLGMKQRLGIAAALLGNPRVLILDEPANGLDPEGIRWMRDLLKFLASEGRTVLVSSHLLSEMQQLADDVVIIAAGQLIRQGPVDEVLGSMAGLSQVRVRSPRAADLAAALTAQQAGVTALPDGALSVTGLDPARVGNIAFTAGIELHELTGEKADLEQVFLQLTAGKAGIR</sequence>
<dbReference type="AlphaFoldDB" id="A0A1K0G2N1"/>
<dbReference type="PROSITE" id="PS50893">
    <property type="entry name" value="ABC_TRANSPORTER_2"/>
    <property type="match status" value="1"/>
</dbReference>
<evidence type="ECO:0000256" key="2">
    <source>
        <dbReference type="ARBA" id="ARBA00022448"/>
    </source>
</evidence>
<dbReference type="InterPro" id="IPR003593">
    <property type="entry name" value="AAA+_ATPase"/>
</dbReference>
<reference evidence="6 7" key="1">
    <citation type="submission" date="2016-09" db="EMBL/GenBank/DDBJ databases">
        <title>Couchioplanes caeruleus draft genome sequence.</title>
        <authorList>
            <person name="Sheehan J."/>
            <person name="Caffrey P."/>
        </authorList>
    </citation>
    <scope>NUCLEOTIDE SEQUENCE [LARGE SCALE GENOMIC DNA]</scope>
    <source>
        <strain evidence="6 7">DSM 43634</strain>
    </source>
</reference>
<dbReference type="GO" id="GO:0005524">
    <property type="term" value="F:ATP binding"/>
    <property type="evidence" value="ECO:0007669"/>
    <property type="project" value="UniProtKB-KW"/>
</dbReference>
<keyword evidence="2" id="KW-0813">Transport</keyword>
<dbReference type="Gene3D" id="3.40.50.300">
    <property type="entry name" value="P-loop containing nucleotide triphosphate hydrolases"/>
    <property type="match status" value="1"/>
</dbReference>
<evidence type="ECO:0000256" key="1">
    <source>
        <dbReference type="ARBA" id="ARBA00005417"/>
    </source>
</evidence>
<proteinExistence type="inferred from homology"/>
<dbReference type="GO" id="GO:0016887">
    <property type="term" value="F:ATP hydrolysis activity"/>
    <property type="evidence" value="ECO:0007669"/>
    <property type="project" value="InterPro"/>
</dbReference>
<keyword evidence="3" id="KW-0547">Nucleotide-binding</keyword>
<gene>
    <name evidence="6" type="ORF">BG844_25645</name>
</gene>
<dbReference type="EMBL" id="MEIA01000306">
    <property type="protein sequence ID" value="OJF11554.1"/>
    <property type="molecule type" value="Genomic_DNA"/>
</dbReference>
<dbReference type="Pfam" id="PF00005">
    <property type="entry name" value="ABC_tran"/>
    <property type="match status" value="1"/>
</dbReference>
<dbReference type="InterPro" id="IPR017871">
    <property type="entry name" value="ABC_transporter-like_CS"/>
</dbReference>
<evidence type="ECO:0000259" key="5">
    <source>
        <dbReference type="PROSITE" id="PS50893"/>
    </source>
</evidence>
<keyword evidence="7" id="KW-1185">Reference proteome</keyword>
<dbReference type="InterPro" id="IPR003439">
    <property type="entry name" value="ABC_transporter-like_ATP-bd"/>
</dbReference>